<sequence length="163" mass="17410">MDSKVKTSLVIDLVALVVYLVVANPAFTSIAIHEWLGIAVFVVFVVHVAQHAGWVADTVRTAFAQPSLARTGFLVLDVLILIAFMTCTVSGLLVSGAVLPALGLYADGYFFWDPLHAASAKLLLALLVIHVVAHARWIAGLFRAHRGEAGHSAARESRNGSGR</sequence>
<keyword evidence="1" id="KW-0472">Membrane</keyword>
<dbReference type="Proteomes" id="UP000824261">
    <property type="component" value="Unassembled WGS sequence"/>
</dbReference>
<feature type="transmembrane region" description="Helical" evidence="1">
    <location>
        <begin position="9"/>
        <end position="32"/>
    </location>
</feature>
<proteinExistence type="predicted"/>
<evidence type="ECO:0000259" key="2">
    <source>
        <dbReference type="Pfam" id="PF14358"/>
    </source>
</evidence>
<dbReference type="EMBL" id="DVGB01000025">
    <property type="protein sequence ID" value="HIR01029.1"/>
    <property type="molecule type" value="Genomic_DNA"/>
</dbReference>
<reference evidence="3" key="1">
    <citation type="submission" date="2020-10" db="EMBL/GenBank/DDBJ databases">
        <authorList>
            <person name="Gilroy R."/>
        </authorList>
    </citation>
    <scope>NUCLEOTIDE SEQUENCE</scope>
    <source>
        <strain evidence="3">ChiGjej1B1-2707</strain>
    </source>
</reference>
<dbReference type="Pfam" id="PF14358">
    <property type="entry name" value="DUF4405"/>
    <property type="match status" value="1"/>
</dbReference>
<comment type="caution">
    <text evidence="3">The sequence shown here is derived from an EMBL/GenBank/DDBJ whole genome shotgun (WGS) entry which is preliminary data.</text>
</comment>
<dbReference type="AlphaFoldDB" id="A0A9D0ZYV3"/>
<protein>
    <submittedName>
        <fullName evidence="3">DUF4405 domain-containing protein</fullName>
    </submittedName>
</protein>
<gene>
    <name evidence="3" type="ORF">IAA69_01995</name>
</gene>
<accession>A0A9D0ZYV3</accession>
<evidence type="ECO:0000313" key="3">
    <source>
        <dbReference type="EMBL" id="HIR01029.1"/>
    </source>
</evidence>
<feature type="domain" description="Flavinylation-associated cytochrome" evidence="2">
    <location>
        <begin position="75"/>
        <end position="134"/>
    </location>
</feature>
<feature type="transmembrane region" description="Helical" evidence="1">
    <location>
        <begin position="38"/>
        <end position="57"/>
    </location>
</feature>
<feature type="transmembrane region" description="Helical" evidence="1">
    <location>
        <begin position="122"/>
        <end position="142"/>
    </location>
</feature>
<evidence type="ECO:0000313" key="4">
    <source>
        <dbReference type="Proteomes" id="UP000824261"/>
    </source>
</evidence>
<keyword evidence="1" id="KW-1133">Transmembrane helix</keyword>
<dbReference type="InterPro" id="IPR025517">
    <property type="entry name" value="DUF4405"/>
</dbReference>
<reference evidence="3" key="2">
    <citation type="journal article" date="2021" name="PeerJ">
        <title>Extensive microbial diversity within the chicken gut microbiome revealed by metagenomics and culture.</title>
        <authorList>
            <person name="Gilroy R."/>
            <person name="Ravi A."/>
            <person name="Getino M."/>
            <person name="Pursley I."/>
            <person name="Horton D.L."/>
            <person name="Alikhan N.F."/>
            <person name="Baker D."/>
            <person name="Gharbi K."/>
            <person name="Hall N."/>
            <person name="Watson M."/>
            <person name="Adriaenssens E.M."/>
            <person name="Foster-Nyarko E."/>
            <person name="Jarju S."/>
            <person name="Secka A."/>
            <person name="Antonio M."/>
            <person name="Oren A."/>
            <person name="Chaudhuri R.R."/>
            <person name="La Ragione R."/>
            <person name="Hildebrand F."/>
            <person name="Pallen M.J."/>
        </authorList>
    </citation>
    <scope>NUCLEOTIDE SEQUENCE</scope>
    <source>
        <strain evidence="3">ChiGjej1B1-2707</strain>
    </source>
</reference>
<keyword evidence="1" id="KW-0812">Transmembrane</keyword>
<name>A0A9D0ZYV3_9ACTN</name>
<feature type="transmembrane region" description="Helical" evidence="1">
    <location>
        <begin position="78"/>
        <end position="102"/>
    </location>
</feature>
<organism evidence="3 4">
    <name type="scientific">Candidatus Aveggerthella stercoripullorum</name>
    <dbReference type="NCBI Taxonomy" id="2840688"/>
    <lineage>
        <taxon>Bacteria</taxon>
        <taxon>Bacillati</taxon>
        <taxon>Actinomycetota</taxon>
        <taxon>Coriobacteriia</taxon>
        <taxon>Eggerthellales</taxon>
        <taxon>Eggerthellaceae</taxon>
        <taxon>Eggerthellaceae incertae sedis</taxon>
        <taxon>Candidatus Aveggerthella</taxon>
    </lineage>
</organism>
<evidence type="ECO:0000256" key="1">
    <source>
        <dbReference type="SAM" id="Phobius"/>
    </source>
</evidence>